<keyword evidence="3" id="KW-1185">Reference proteome</keyword>
<proteinExistence type="predicted"/>
<feature type="region of interest" description="Disordered" evidence="1">
    <location>
        <begin position="61"/>
        <end position="90"/>
    </location>
</feature>
<dbReference type="EMBL" id="JAINUF010000013">
    <property type="protein sequence ID" value="KAJ8343825.1"/>
    <property type="molecule type" value="Genomic_DNA"/>
</dbReference>
<gene>
    <name evidence="2" type="ORF">SKAU_G00311540</name>
</gene>
<comment type="caution">
    <text evidence="2">The sequence shown here is derived from an EMBL/GenBank/DDBJ whole genome shotgun (WGS) entry which is preliminary data.</text>
</comment>
<organism evidence="2 3">
    <name type="scientific">Synaphobranchus kaupii</name>
    <name type="common">Kaup's arrowtooth eel</name>
    <dbReference type="NCBI Taxonomy" id="118154"/>
    <lineage>
        <taxon>Eukaryota</taxon>
        <taxon>Metazoa</taxon>
        <taxon>Chordata</taxon>
        <taxon>Craniata</taxon>
        <taxon>Vertebrata</taxon>
        <taxon>Euteleostomi</taxon>
        <taxon>Actinopterygii</taxon>
        <taxon>Neopterygii</taxon>
        <taxon>Teleostei</taxon>
        <taxon>Anguilliformes</taxon>
        <taxon>Synaphobranchidae</taxon>
        <taxon>Synaphobranchus</taxon>
    </lineage>
</organism>
<sequence>MCVRLRAGEGSFDLQEYWASLNVLPGRARCAMATSLRSHPWPPLYIIQPAYLIKPRRAPARLSRPAPPLPAVTAGPTQPAVSLKKPATAN</sequence>
<dbReference type="Proteomes" id="UP001152622">
    <property type="component" value="Chromosome 13"/>
</dbReference>
<evidence type="ECO:0000313" key="2">
    <source>
        <dbReference type="EMBL" id="KAJ8343825.1"/>
    </source>
</evidence>
<name>A0A9Q1ILE5_SYNKA</name>
<evidence type="ECO:0000313" key="3">
    <source>
        <dbReference type="Proteomes" id="UP001152622"/>
    </source>
</evidence>
<accession>A0A9Q1ILE5</accession>
<reference evidence="2" key="1">
    <citation type="journal article" date="2023" name="Science">
        <title>Genome structures resolve the early diversification of teleost fishes.</title>
        <authorList>
            <person name="Parey E."/>
            <person name="Louis A."/>
            <person name="Montfort J."/>
            <person name="Bouchez O."/>
            <person name="Roques C."/>
            <person name="Iampietro C."/>
            <person name="Lluch J."/>
            <person name="Castinel A."/>
            <person name="Donnadieu C."/>
            <person name="Desvignes T."/>
            <person name="Floi Bucao C."/>
            <person name="Jouanno E."/>
            <person name="Wen M."/>
            <person name="Mejri S."/>
            <person name="Dirks R."/>
            <person name="Jansen H."/>
            <person name="Henkel C."/>
            <person name="Chen W.J."/>
            <person name="Zahm M."/>
            <person name="Cabau C."/>
            <person name="Klopp C."/>
            <person name="Thompson A.W."/>
            <person name="Robinson-Rechavi M."/>
            <person name="Braasch I."/>
            <person name="Lecointre G."/>
            <person name="Bobe J."/>
            <person name="Postlethwait J.H."/>
            <person name="Berthelot C."/>
            <person name="Roest Crollius H."/>
            <person name="Guiguen Y."/>
        </authorList>
    </citation>
    <scope>NUCLEOTIDE SEQUENCE</scope>
    <source>
        <strain evidence="2">WJC10195</strain>
    </source>
</reference>
<evidence type="ECO:0000256" key="1">
    <source>
        <dbReference type="SAM" id="MobiDB-lite"/>
    </source>
</evidence>
<protein>
    <submittedName>
        <fullName evidence="2">Uncharacterized protein</fullName>
    </submittedName>
</protein>
<dbReference type="AlphaFoldDB" id="A0A9Q1ILE5"/>